<dbReference type="Gene3D" id="3.30.720.110">
    <property type="match status" value="1"/>
</dbReference>
<dbReference type="Gene3D" id="3.30.720.120">
    <property type="match status" value="1"/>
</dbReference>
<protein>
    <submittedName>
        <fullName evidence="2">Glyoxalase</fullName>
    </submittedName>
</protein>
<feature type="domain" description="VOC" evidence="1">
    <location>
        <begin position="17"/>
        <end position="137"/>
    </location>
</feature>
<name>A0A2S6A1H3_9NOCA</name>
<dbReference type="InterPro" id="IPR037523">
    <property type="entry name" value="VOC_core"/>
</dbReference>
<dbReference type="PANTHER" id="PTHR34109:SF1">
    <property type="entry name" value="VOC DOMAIN-CONTAINING PROTEIN"/>
    <property type="match status" value="1"/>
</dbReference>
<dbReference type="AlphaFoldDB" id="A0A2S6A1H3"/>
<proteinExistence type="predicted"/>
<dbReference type="PROSITE" id="PS51819">
    <property type="entry name" value="VOC"/>
    <property type="match status" value="1"/>
</dbReference>
<reference evidence="2 3" key="1">
    <citation type="submission" date="2018-02" db="EMBL/GenBank/DDBJ databases">
        <title>8 Nocardia nova and 1 Nocardia cyriacigeorgica strain used for evolution to TMP-SMX.</title>
        <authorList>
            <person name="Mehta H."/>
            <person name="Weng J."/>
            <person name="Shamoo Y."/>
        </authorList>
    </citation>
    <scope>NUCLEOTIDE SEQUENCE [LARGE SCALE GENOMIC DNA]</scope>
    <source>
        <strain evidence="2 3">BAA2227</strain>
    </source>
</reference>
<evidence type="ECO:0000259" key="1">
    <source>
        <dbReference type="PROSITE" id="PS51819"/>
    </source>
</evidence>
<dbReference type="InterPro" id="IPR004360">
    <property type="entry name" value="Glyas_Fos-R_dOase_dom"/>
</dbReference>
<keyword evidence="3" id="KW-1185">Reference proteome</keyword>
<dbReference type="PANTHER" id="PTHR34109">
    <property type="entry name" value="BNAUNNG04460D PROTEIN-RELATED"/>
    <property type="match status" value="1"/>
</dbReference>
<dbReference type="Proteomes" id="UP000238356">
    <property type="component" value="Unassembled WGS sequence"/>
</dbReference>
<gene>
    <name evidence="2" type="ORF">C5F51_23005</name>
</gene>
<dbReference type="SUPFAM" id="SSF54593">
    <property type="entry name" value="Glyoxalase/Bleomycin resistance protein/Dihydroxybiphenyl dioxygenase"/>
    <property type="match status" value="1"/>
</dbReference>
<comment type="caution">
    <text evidence="2">The sequence shown here is derived from an EMBL/GenBank/DDBJ whole genome shotgun (WGS) entry which is preliminary data.</text>
</comment>
<sequence length="142" mass="15211">MTETTDTATTRTATTTAPLWPTFIYRDAPAAIDFLQRAFGFVEVARYGTADVVQHAELGWPGGGGIMLGSQRDDSALCEQPPGTGSVYIVVDDPDGLYERARAAGATIVRGLRDEDYGSRGFTCRDPEGVFWSFGTYAGTSA</sequence>
<dbReference type="Pfam" id="PF00903">
    <property type="entry name" value="Glyoxalase"/>
    <property type="match status" value="1"/>
</dbReference>
<dbReference type="RefSeq" id="WP_063019541.1">
    <property type="nucleotide sequence ID" value="NZ_JADLQW010000012.1"/>
</dbReference>
<dbReference type="EMBL" id="PSZD01000016">
    <property type="protein sequence ID" value="PPJ25285.1"/>
    <property type="molecule type" value="Genomic_DNA"/>
</dbReference>
<evidence type="ECO:0000313" key="3">
    <source>
        <dbReference type="Proteomes" id="UP000238356"/>
    </source>
</evidence>
<evidence type="ECO:0000313" key="2">
    <source>
        <dbReference type="EMBL" id="PPJ25285.1"/>
    </source>
</evidence>
<dbReference type="InterPro" id="IPR029068">
    <property type="entry name" value="Glyas_Bleomycin-R_OHBP_Dase"/>
</dbReference>
<organism evidence="2 3">
    <name type="scientific">Nocardia nova</name>
    <dbReference type="NCBI Taxonomy" id="37330"/>
    <lineage>
        <taxon>Bacteria</taxon>
        <taxon>Bacillati</taxon>
        <taxon>Actinomycetota</taxon>
        <taxon>Actinomycetes</taxon>
        <taxon>Mycobacteriales</taxon>
        <taxon>Nocardiaceae</taxon>
        <taxon>Nocardia</taxon>
    </lineage>
</organism>
<accession>A0A2S6A1H3</accession>